<reference evidence="1" key="1">
    <citation type="submission" date="2011-05" db="EMBL/GenBank/DDBJ databases">
        <authorList>
            <person name="Kuske C.R."/>
            <person name="Challacombe J.F."/>
            <person name="Siddaramappa S."/>
            <person name="Petersen J.M."/>
            <person name="Bruce D.C."/>
        </authorList>
    </citation>
    <scope>NUCLEOTIDE SEQUENCE</scope>
    <source>
        <strain evidence="1">TX077308</strain>
    </source>
</reference>
<proteinExistence type="predicted"/>
<organism evidence="1 2">
    <name type="scientific">Francisella salina</name>
    <dbReference type="NCBI Taxonomy" id="573569"/>
    <lineage>
        <taxon>Bacteria</taxon>
        <taxon>Pseudomonadati</taxon>
        <taxon>Pseudomonadota</taxon>
        <taxon>Gammaproteobacteria</taxon>
        <taxon>Thiotrichales</taxon>
        <taxon>Francisellaceae</taxon>
        <taxon>Francisella</taxon>
    </lineage>
</organism>
<protein>
    <submittedName>
        <fullName evidence="1">Uncharacterized protein</fullName>
    </submittedName>
</protein>
<sequence>MSSIKNSAMSNNIKSCGSKLRYPSQIIMAIKLLATCINVFVKLGSKLICLPQWVPAIKHVITNPYTDRAFAIFSNIRKLLWPSSIHEEKNMKGTKPR</sequence>
<keyword evidence="2" id="KW-1185">Reference proteome</keyword>
<dbReference type="Proteomes" id="UP000000490">
    <property type="component" value="Chromosome"/>
</dbReference>
<evidence type="ECO:0000313" key="2">
    <source>
        <dbReference type="Proteomes" id="UP000000490"/>
    </source>
</evidence>
<gene>
    <name evidence="1" type="ordered locus">F7308_0601</name>
</gene>
<evidence type="ECO:0000313" key="1">
    <source>
        <dbReference type="EMBL" id="AEI35528.1"/>
    </source>
</evidence>
<name>A0ABM5M8K6_FRAST</name>
<accession>A0ABM5M8K6</accession>
<dbReference type="EMBL" id="CP002872">
    <property type="protein sequence ID" value="AEI35528.1"/>
    <property type="molecule type" value="Genomic_DNA"/>
</dbReference>